<evidence type="ECO:0000256" key="1">
    <source>
        <dbReference type="SAM" id="Phobius"/>
    </source>
</evidence>
<sequence length="141" mass="15126">MKYLSIIKYALLIVSTVLVIIGTVTFSDVAEVNSGLDTMLIWGLVMVVLAVVAVILMPLLGVAQNPKSAKRALVGLGALVVVVLVSYALATDEPIKLASGKVMDDSFDLIFSDTALWALYITFAGVIISILATEFYKVFKK</sequence>
<proteinExistence type="predicted"/>
<keyword evidence="1" id="KW-0812">Transmembrane</keyword>
<feature type="transmembrane region" description="Helical" evidence="1">
    <location>
        <begin position="72"/>
        <end position="90"/>
    </location>
</feature>
<gene>
    <name evidence="2" type="ORF">H9888_08350</name>
</gene>
<dbReference type="EMBL" id="DXHL01000037">
    <property type="protein sequence ID" value="HIW11484.1"/>
    <property type="molecule type" value="Genomic_DNA"/>
</dbReference>
<comment type="caution">
    <text evidence="2">The sequence shown here is derived from an EMBL/GenBank/DDBJ whole genome shotgun (WGS) entry which is preliminary data.</text>
</comment>
<evidence type="ECO:0000313" key="3">
    <source>
        <dbReference type="Proteomes" id="UP000823926"/>
    </source>
</evidence>
<feature type="transmembrane region" description="Helical" evidence="1">
    <location>
        <begin position="110"/>
        <end position="132"/>
    </location>
</feature>
<reference evidence="2" key="1">
    <citation type="journal article" date="2021" name="PeerJ">
        <title>Extensive microbial diversity within the chicken gut microbiome revealed by metagenomics and culture.</title>
        <authorList>
            <person name="Gilroy R."/>
            <person name="Ravi A."/>
            <person name="Getino M."/>
            <person name="Pursley I."/>
            <person name="Horton D.L."/>
            <person name="Alikhan N.F."/>
            <person name="Baker D."/>
            <person name="Gharbi K."/>
            <person name="Hall N."/>
            <person name="Watson M."/>
            <person name="Adriaenssens E.M."/>
            <person name="Foster-Nyarko E."/>
            <person name="Jarju S."/>
            <person name="Secka A."/>
            <person name="Antonio M."/>
            <person name="Oren A."/>
            <person name="Chaudhuri R.R."/>
            <person name="La Ragione R."/>
            <person name="Hildebrand F."/>
            <person name="Pallen M.J."/>
        </authorList>
    </citation>
    <scope>NUCLEOTIDE SEQUENCE</scope>
    <source>
        <strain evidence="2">ChiBcec15-1070</strain>
    </source>
</reference>
<keyword evidence="1" id="KW-0472">Membrane</keyword>
<dbReference type="Proteomes" id="UP000823926">
    <property type="component" value="Unassembled WGS sequence"/>
</dbReference>
<evidence type="ECO:0000313" key="2">
    <source>
        <dbReference type="EMBL" id="HIW11484.1"/>
    </source>
</evidence>
<organism evidence="2 3">
    <name type="scientific">Candidatus Rikenella faecigallinarum</name>
    <dbReference type="NCBI Taxonomy" id="2838745"/>
    <lineage>
        <taxon>Bacteria</taxon>
        <taxon>Pseudomonadati</taxon>
        <taxon>Bacteroidota</taxon>
        <taxon>Bacteroidia</taxon>
        <taxon>Bacteroidales</taxon>
        <taxon>Rikenellaceae</taxon>
        <taxon>Rikenella</taxon>
    </lineage>
</organism>
<keyword evidence="1" id="KW-1133">Transmembrane helix</keyword>
<feature type="transmembrane region" description="Helical" evidence="1">
    <location>
        <begin position="7"/>
        <end position="27"/>
    </location>
</feature>
<feature type="transmembrane region" description="Helical" evidence="1">
    <location>
        <begin position="39"/>
        <end position="60"/>
    </location>
</feature>
<accession>A0A9D1QF72</accession>
<name>A0A9D1QF72_9BACT</name>
<protein>
    <submittedName>
        <fullName evidence="2">Uncharacterized protein</fullName>
    </submittedName>
</protein>
<dbReference type="AlphaFoldDB" id="A0A9D1QF72"/>
<reference evidence="2" key="2">
    <citation type="submission" date="2021-04" db="EMBL/GenBank/DDBJ databases">
        <authorList>
            <person name="Gilroy R."/>
        </authorList>
    </citation>
    <scope>NUCLEOTIDE SEQUENCE</scope>
    <source>
        <strain evidence="2">ChiBcec15-1070</strain>
    </source>
</reference>